<feature type="compositionally biased region" description="Low complexity" evidence="1">
    <location>
        <begin position="312"/>
        <end position="323"/>
    </location>
</feature>
<feature type="region of interest" description="Disordered" evidence="1">
    <location>
        <begin position="1472"/>
        <end position="1508"/>
    </location>
</feature>
<feature type="region of interest" description="Disordered" evidence="1">
    <location>
        <begin position="574"/>
        <end position="631"/>
    </location>
</feature>
<evidence type="ECO:0000313" key="2">
    <source>
        <dbReference type="EMBL" id="VVC96722.1"/>
    </source>
</evidence>
<evidence type="ECO:0000256" key="1">
    <source>
        <dbReference type="SAM" id="MobiDB-lite"/>
    </source>
</evidence>
<feature type="compositionally biased region" description="Polar residues" evidence="1">
    <location>
        <begin position="1772"/>
        <end position="1782"/>
    </location>
</feature>
<feature type="region of interest" description="Disordered" evidence="1">
    <location>
        <begin position="424"/>
        <end position="446"/>
    </location>
</feature>
<dbReference type="Proteomes" id="UP000324832">
    <property type="component" value="Unassembled WGS sequence"/>
</dbReference>
<feature type="compositionally biased region" description="Polar residues" evidence="1">
    <location>
        <begin position="1794"/>
        <end position="1803"/>
    </location>
</feature>
<keyword evidence="3" id="KW-1185">Reference proteome</keyword>
<feature type="compositionally biased region" description="Polar residues" evidence="1">
    <location>
        <begin position="427"/>
        <end position="446"/>
    </location>
</feature>
<feature type="region of interest" description="Disordered" evidence="1">
    <location>
        <begin position="1761"/>
        <end position="1803"/>
    </location>
</feature>
<sequence length="1803" mass="198446">MYLAFLIPVHRSCAKPVTVNCDTRCGVPLPSSLRKLYERATTDRISAQILEQLRKDSQHSPFLLCTPVLSTKRRRVYSRVDDIETRIPTVVEQLRKWTSREAMGDVTVLPDASMRIVSSVTLTPDELSECGSGDDEPIDHRLPSPEEQLRIIASNDTSNAVASEEMEDSSVVRSQSSDLLKSSIDPVIKKGHFNSLKQWGKNRLKMIGRSPSASRDSFKDAAKLEKNKESISPIKTEEVNIKETVTLRKKRPSEEDRRSHQRCASYSSSEKSIGVPCNTQTTATINNGVKLRATSTQRRLRRTGLGKEEPHSSSGNWSASSESGRTSIGSEITTTTVPPKSTTSAGTSNNSLNYHHAPPSSIISRRRFINTSGSGSVTSEGTLTPDIIHDLHEDLETSSEFSCDTEGYYTSFHMDSGLKTLKEEDLSPSTPLHTSNALSNSSTSQNLTAENEYELFGKGSTSTTTSSAGTVCTTLMAAGSDRSLAIGPTVPERKSSLSKINRSRNNSVHSANASLDRGSNSYSKSPFSSLRYNAMKSYADKHIYNQSSPEINNVPPSTVTVSKSIGNHREITAVAEVHTETDIESTKKSTGTSSPDSGHNTSSSPIEDSVSSAHGKNSLSEHDYSESSDLEGTDRIERIRYKTTINSSRIPSMCVITPSNSDDESDATARGSEVNNKLQDDMKSENFKSSRPKLDLPSDDKIKEINGGYKIPKTQKSSLQPFNNLMCKLKGVLPHKLTHKKSPVAKETDDNYIFDTGDYVTIADVKNNNQKMCLNRGTYANTDIIGKNLQSVLSGKPETEYVSLNELPNCLTESKDYLDHGLEEKPSKSLEEIQRKGAKVTLDSHGQVIYSSDTLKRKKGAHTTFEPGPFVQEISPTTMIIQRENADVITVSDETDFPYEIPQTSSKPTSPQLGKMIIKAPLEPHGAITTEFVAFPPPKPSTIITATPLAETRTLANNNHNVSIANKHSDLPRVVDAITRTGAYVNIHDAEGVNLSPSKDDVTGKNFNSNLRSTVAVCSTVESVERSPSVSEEITPFIPNFQTPIMLKGKGDNNGNASSNKKLAEVLRIFSSKPNDENAMTLIAKNGNLKSISKIKRSDSYKLANSPLMPIKKLLKLEGFSNNDKKINSLEMIQAELAADLLREQINYPATVSPKAKQKQRSVSDNINKCECLDNKSYYDDEKFESELSALNFSPLTTPVTKRHTVSIPNNRDIAMDVLTAILDSDPDNVCILHSPPSCPLTPSKVTVPVDSPLHRARILSLSESDHGNISNCIKDKNSKTKHRFYTVNKKSSNGFDITVNLFKGYLHSTADKPSANGLSTINRDGALNVNALSSTILPKNNNRHGIDTYNNRSSVTQKPQRQFWTLPNRMTLEQQARSKLTTSKQELPNYPEICVTRLDKQISNNEDTIRISPIDPRIPSTFKSSTPTSKENVIDLNSKLLSPVKSTMTNEELYAVIHKSKKKLNIKEVPERAESPALSNISLSPVNSETSLSGKGTQRHPETGYLGDARSRASWSPNFKPLGQSQTTFGFHKQESTCADRHGPLPQTSRMDFKKLLLQHSVKLNTLNPQAKSNKLSAVEQLKLSKEKGQTPMTPPSNRSHVNILDLSGSPKTYAQRKIIRSVNQPLSPGRANALLKEHKNAPKILLSPKSQWRFSSPRSDVLSTPILEAYNEDENSNSSGEKHDTSPNPPSKTVPIITNQHFGARRNLIPINENNLESEVNLNDSLEHCVFPLNTECVKQPVLSRTEIMQAKRAEFFSSPHENPVPHLSSFKQSSPNVSVVRSKLSPDGGKTSPTTLETAL</sequence>
<dbReference type="EMBL" id="FZQP02002868">
    <property type="protein sequence ID" value="VVC96722.1"/>
    <property type="molecule type" value="Genomic_DNA"/>
</dbReference>
<feature type="compositionally biased region" description="Basic and acidic residues" evidence="1">
    <location>
        <begin position="678"/>
        <end position="701"/>
    </location>
</feature>
<feature type="compositionally biased region" description="Polar residues" evidence="1">
    <location>
        <begin position="497"/>
        <end position="526"/>
    </location>
</feature>
<gene>
    <name evidence="2" type="ORF">LSINAPIS_LOCUS8166</name>
</gene>
<feature type="compositionally biased region" description="Basic and acidic residues" evidence="1">
    <location>
        <begin position="574"/>
        <end position="587"/>
    </location>
</feature>
<feature type="compositionally biased region" description="Polar residues" evidence="1">
    <location>
        <begin position="588"/>
        <end position="618"/>
    </location>
</feature>
<feature type="region of interest" description="Disordered" evidence="1">
    <location>
        <begin position="1674"/>
        <end position="1695"/>
    </location>
</feature>
<evidence type="ECO:0000313" key="3">
    <source>
        <dbReference type="Proteomes" id="UP000324832"/>
    </source>
</evidence>
<feature type="compositionally biased region" description="Low complexity" evidence="1">
    <location>
        <begin position="333"/>
        <end position="344"/>
    </location>
</feature>
<feature type="region of interest" description="Disordered" evidence="1">
    <location>
        <begin position="1411"/>
        <end position="1430"/>
    </location>
</feature>
<organism evidence="2 3">
    <name type="scientific">Leptidea sinapis</name>
    <dbReference type="NCBI Taxonomy" id="189913"/>
    <lineage>
        <taxon>Eukaryota</taxon>
        <taxon>Metazoa</taxon>
        <taxon>Ecdysozoa</taxon>
        <taxon>Arthropoda</taxon>
        <taxon>Hexapoda</taxon>
        <taxon>Insecta</taxon>
        <taxon>Pterygota</taxon>
        <taxon>Neoptera</taxon>
        <taxon>Endopterygota</taxon>
        <taxon>Lepidoptera</taxon>
        <taxon>Glossata</taxon>
        <taxon>Ditrysia</taxon>
        <taxon>Papilionoidea</taxon>
        <taxon>Pieridae</taxon>
        <taxon>Dismorphiinae</taxon>
        <taxon>Leptidea</taxon>
    </lineage>
</organism>
<feature type="compositionally biased region" description="Polar residues" evidence="1">
    <location>
        <begin position="1478"/>
        <end position="1497"/>
    </location>
</feature>
<protein>
    <recommendedName>
        <fullName evidence="4">WASP family protein member</fullName>
    </recommendedName>
</protein>
<proteinExistence type="predicted"/>
<feature type="region of interest" description="Disordered" evidence="1">
    <location>
        <begin position="245"/>
        <end position="359"/>
    </location>
</feature>
<evidence type="ECO:0008006" key="4">
    <source>
        <dbReference type="Google" id="ProtNLM"/>
    </source>
</evidence>
<accession>A0A5E4QI32</accession>
<reference evidence="2 3" key="1">
    <citation type="submission" date="2017-07" db="EMBL/GenBank/DDBJ databases">
        <authorList>
            <person name="Talla V."/>
            <person name="Backstrom N."/>
        </authorList>
    </citation>
    <scope>NUCLEOTIDE SEQUENCE [LARGE SCALE GENOMIC DNA]</scope>
</reference>
<feature type="region of interest" description="Disordered" evidence="1">
    <location>
        <begin position="484"/>
        <end position="526"/>
    </location>
</feature>
<feature type="compositionally biased region" description="Polar residues" evidence="1">
    <location>
        <begin position="262"/>
        <end position="297"/>
    </location>
</feature>
<name>A0A5E4QI32_9NEOP</name>
<feature type="region of interest" description="Disordered" evidence="1">
    <location>
        <begin position="652"/>
        <end position="701"/>
    </location>
</feature>